<dbReference type="EMBL" id="JAHRIP010001894">
    <property type="protein sequence ID" value="MEQ2280617.1"/>
    <property type="molecule type" value="Genomic_DNA"/>
</dbReference>
<evidence type="ECO:0000313" key="8">
    <source>
        <dbReference type="EMBL" id="MEQ2280617.1"/>
    </source>
</evidence>
<keyword evidence="3" id="KW-0547">Nucleotide-binding</keyword>
<evidence type="ECO:0000256" key="2">
    <source>
        <dbReference type="ARBA" id="ARBA00022737"/>
    </source>
</evidence>
<keyword evidence="9" id="KW-1185">Reference proteome</keyword>
<dbReference type="PANTHER" id="PTHR22655">
    <property type="entry name" value="ATP-DEPENDENT RNA HELICASE TDRD12-RELATED"/>
    <property type="match status" value="1"/>
</dbReference>
<keyword evidence="2" id="KW-0677">Repeat</keyword>
<evidence type="ECO:0000256" key="7">
    <source>
        <dbReference type="ARBA" id="ARBA00047984"/>
    </source>
</evidence>
<evidence type="ECO:0000256" key="5">
    <source>
        <dbReference type="ARBA" id="ARBA00022806"/>
    </source>
</evidence>
<protein>
    <recommendedName>
        <fullName evidence="1">RNA helicase</fullName>
        <ecNumber evidence="1">3.6.4.13</ecNumber>
    </recommendedName>
</protein>
<evidence type="ECO:0000256" key="6">
    <source>
        <dbReference type="ARBA" id="ARBA00022840"/>
    </source>
</evidence>
<keyword evidence="4" id="KW-0378">Hydrolase</keyword>
<evidence type="ECO:0000313" key="9">
    <source>
        <dbReference type="Proteomes" id="UP001469553"/>
    </source>
</evidence>
<comment type="caution">
    <text evidence="8">The sequence shown here is derived from an EMBL/GenBank/DDBJ whole genome shotgun (WGS) entry which is preliminary data.</text>
</comment>
<gene>
    <name evidence="8" type="ORF">AMECASPLE_021755</name>
</gene>
<sequence>MMGEDMPVRPGRPKQILRVCWERLAESPVKESYRVFLAFGTPEAADGGWSTSKTPLILGTSSTEQAEIGDLGTGSTISGGEVTEAVRNKSAFCLKTHEGLLDKLDFVIQQWRKNIGPGTHVILVSTSECLKFLGIRDATCVVHYGFPSSPKQFGSRLFCMAKNFRNLSEQDQTDGCSLVTRSVLLISEENARHVVGILRYLERTDAPLPPVLLTFAEGVHVAREDLKTNRPFCSYLKSFGMCRDRSVCPDRHRFNPQLDQSAFPASGVIEVLPLYIKTASVYYGRLVRQNHEEFESMASEMFSYYADKKPGAKELLEGALYAVQEEGIFHRFVMAL</sequence>
<evidence type="ECO:0000256" key="3">
    <source>
        <dbReference type="ARBA" id="ARBA00022741"/>
    </source>
</evidence>
<evidence type="ECO:0000256" key="4">
    <source>
        <dbReference type="ARBA" id="ARBA00022801"/>
    </source>
</evidence>
<evidence type="ECO:0000256" key="1">
    <source>
        <dbReference type="ARBA" id="ARBA00012552"/>
    </source>
</evidence>
<dbReference type="PANTHER" id="PTHR22655:SF2">
    <property type="entry name" value="ATP-DEPENDENT RNA HELICASE TDRD12-RELATED"/>
    <property type="match status" value="1"/>
</dbReference>
<proteinExistence type="predicted"/>
<reference evidence="8 9" key="1">
    <citation type="submission" date="2021-06" db="EMBL/GenBank/DDBJ databases">
        <authorList>
            <person name="Palmer J.M."/>
        </authorList>
    </citation>
    <scope>NUCLEOTIDE SEQUENCE [LARGE SCALE GENOMIC DNA]</scope>
    <source>
        <strain evidence="8 9">AS_MEX2019</strain>
        <tissue evidence="8">Muscle</tissue>
    </source>
</reference>
<name>A0ABV0XGN9_9TELE</name>
<accession>A0ABV0XGN9</accession>
<dbReference type="Proteomes" id="UP001469553">
    <property type="component" value="Unassembled WGS sequence"/>
</dbReference>
<dbReference type="EC" id="3.6.4.13" evidence="1"/>
<keyword evidence="6" id="KW-0067">ATP-binding</keyword>
<organism evidence="8 9">
    <name type="scientific">Ameca splendens</name>
    <dbReference type="NCBI Taxonomy" id="208324"/>
    <lineage>
        <taxon>Eukaryota</taxon>
        <taxon>Metazoa</taxon>
        <taxon>Chordata</taxon>
        <taxon>Craniata</taxon>
        <taxon>Vertebrata</taxon>
        <taxon>Euteleostomi</taxon>
        <taxon>Actinopterygii</taxon>
        <taxon>Neopterygii</taxon>
        <taxon>Teleostei</taxon>
        <taxon>Neoteleostei</taxon>
        <taxon>Acanthomorphata</taxon>
        <taxon>Ovalentaria</taxon>
        <taxon>Atherinomorphae</taxon>
        <taxon>Cyprinodontiformes</taxon>
        <taxon>Goodeidae</taxon>
        <taxon>Ameca</taxon>
    </lineage>
</organism>
<comment type="catalytic activity">
    <reaction evidence="7">
        <text>ATP + H2O = ADP + phosphate + H(+)</text>
        <dbReference type="Rhea" id="RHEA:13065"/>
        <dbReference type="ChEBI" id="CHEBI:15377"/>
        <dbReference type="ChEBI" id="CHEBI:15378"/>
        <dbReference type="ChEBI" id="CHEBI:30616"/>
        <dbReference type="ChEBI" id="CHEBI:43474"/>
        <dbReference type="ChEBI" id="CHEBI:456216"/>
        <dbReference type="EC" id="3.6.4.13"/>
    </reaction>
</comment>
<keyword evidence="5" id="KW-0347">Helicase</keyword>